<dbReference type="FunFam" id="3.40.1440.10:FF:000001">
    <property type="entry name" value="UvrABC system protein C"/>
    <property type="match status" value="1"/>
</dbReference>
<dbReference type="Gene3D" id="3.30.420.340">
    <property type="entry name" value="UvrC, RNAse H endonuclease domain"/>
    <property type="match status" value="1"/>
</dbReference>
<dbReference type="GO" id="GO:0006289">
    <property type="term" value="P:nucleotide-excision repair"/>
    <property type="evidence" value="ECO:0007669"/>
    <property type="project" value="InterPro"/>
</dbReference>
<feature type="domain" description="UvrC family homology region profile" evidence="8">
    <location>
        <begin position="254"/>
        <end position="476"/>
    </location>
</feature>
<organism evidence="9">
    <name type="scientific">hydrothermal vent metagenome</name>
    <dbReference type="NCBI Taxonomy" id="652676"/>
    <lineage>
        <taxon>unclassified sequences</taxon>
        <taxon>metagenomes</taxon>
        <taxon>ecological metagenomes</taxon>
    </lineage>
</organism>
<evidence type="ECO:0000256" key="2">
    <source>
        <dbReference type="ARBA" id="ARBA00022763"/>
    </source>
</evidence>
<dbReference type="InterPro" id="IPR047296">
    <property type="entry name" value="GIY-YIG_UvrC_Cho"/>
</dbReference>
<dbReference type="NCBIfam" id="TIGR00194">
    <property type="entry name" value="uvrC"/>
    <property type="match status" value="1"/>
</dbReference>
<evidence type="ECO:0000259" key="6">
    <source>
        <dbReference type="PROSITE" id="PS50151"/>
    </source>
</evidence>
<feature type="domain" description="GIY-YIG" evidence="7">
    <location>
        <begin position="17"/>
        <end position="95"/>
    </location>
</feature>
<gene>
    <name evidence="9" type="ORF">MNBD_DELTA04-27</name>
</gene>
<dbReference type="Gene3D" id="1.10.150.20">
    <property type="entry name" value="5' to 3' exonuclease, C-terminal subdomain"/>
    <property type="match status" value="1"/>
</dbReference>
<name>A0A3B0WDF6_9ZZZZ</name>
<dbReference type="Pfam" id="PF02151">
    <property type="entry name" value="UVR"/>
    <property type="match status" value="1"/>
</dbReference>
<feature type="domain" description="UVR" evidence="6">
    <location>
        <begin position="203"/>
        <end position="238"/>
    </location>
</feature>
<keyword evidence="3" id="KW-0228">DNA excision</keyword>
<dbReference type="InterPro" id="IPR035901">
    <property type="entry name" value="GIY-YIG_endonuc_sf"/>
</dbReference>
<dbReference type="InterPro" id="IPR010994">
    <property type="entry name" value="RuvA_2-like"/>
</dbReference>
<dbReference type="Pfam" id="PF14520">
    <property type="entry name" value="HHH_5"/>
    <property type="match status" value="1"/>
</dbReference>
<keyword evidence="2" id="KW-0227">DNA damage</keyword>
<dbReference type="SUPFAM" id="SSF47781">
    <property type="entry name" value="RuvA domain 2-like"/>
    <property type="match status" value="1"/>
</dbReference>
<evidence type="ECO:0000313" key="9">
    <source>
        <dbReference type="EMBL" id="VAW41654.1"/>
    </source>
</evidence>
<dbReference type="HAMAP" id="MF_00203">
    <property type="entry name" value="UvrC"/>
    <property type="match status" value="1"/>
</dbReference>
<dbReference type="Pfam" id="PF22920">
    <property type="entry name" value="UvrC_RNaseH"/>
    <property type="match status" value="1"/>
</dbReference>
<accession>A0A3B0WDF6</accession>
<dbReference type="Gene3D" id="3.40.1440.10">
    <property type="entry name" value="GIY-YIG endonuclease"/>
    <property type="match status" value="1"/>
</dbReference>
<evidence type="ECO:0000256" key="5">
    <source>
        <dbReference type="ARBA" id="ARBA00023204"/>
    </source>
</evidence>
<evidence type="ECO:0000256" key="1">
    <source>
        <dbReference type="ARBA" id="ARBA00022490"/>
    </source>
</evidence>
<dbReference type="GO" id="GO:0009380">
    <property type="term" value="C:excinuclease repair complex"/>
    <property type="evidence" value="ECO:0007669"/>
    <property type="project" value="InterPro"/>
</dbReference>
<dbReference type="InterPro" id="IPR004791">
    <property type="entry name" value="UvrC"/>
</dbReference>
<dbReference type="CDD" id="cd10434">
    <property type="entry name" value="GIY-YIG_UvrC_Cho"/>
    <property type="match status" value="1"/>
</dbReference>
<evidence type="ECO:0000256" key="3">
    <source>
        <dbReference type="ARBA" id="ARBA00022769"/>
    </source>
</evidence>
<dbReference type="InterPro" id="IPR050066">
    <property type="entry name" value="UvrABC_protein_C"/>
</dbReference>
<dbReference type="SMART" id="SM00465">
    <property type="entry name" value="GIYc"/>
    <property type="match status" value="1"/>
</dbReference>
<dbReference type="PROSITE" id="PS50151">
    <property type="entry name" value="UVR"/>
    <property type="match status" value="1"/>
</dbReference>
<dbReference type="AlphaFoldDB" id="A0A3B0WDF6"/>
<dbReference type="Pfam" id="PF08459">
    <property type="entry name" value="UvrC_RNaseH_dom"/>
    <property type="match status" value="1"/>
</dbReference>
<dbReference type="InterPro" id="IPR001162">
    <property type="entry name" value="UvrC_RNase_H_dom"/>
</dbReference>
<keyword evidence="5" id="KW-0234">DNA repair</keyword>
<dbReference type="InterPro" id="IPR036876">
    <property type="entry name" value="UVR_dom_sf"/>
</dbReference>
<dbReference type="InterPro" id="IPR001943">
    <property type="entry name" value="UVR_dom"/>
</dbReference>
<sequence length="608" mass="68709">MPAASPLTADFLKTVSHGPGVYQMLGRREVLYVGKARDLRKRLATYCHFSGPVHSKTAVMLARVRRVETILTTTEKEALILEASLIKKHRPRYNVILRDDKNYPLIKVTVQEEWPRIVVTRRRIRDGSRYFGPFSSGSGMRETVKLLHAMFPLRRCPVVKARSRPCLNHQMNRCLAPCTGRVERDDYQELVHSVLMVLEGRNRELIGNLESKMEQAARELAFEKAAACRDRIKGLKRTLERQVVVAEHFRDQDVFGLVRRDASIGIAILFVRSGMISGAQSFFLADPLGSDERVLGEAVIQYYSRQRQPPRELLLPMMPEDDQLLAERLSELREAGVKLLVPRRGRHMQLMAMAASNASQVFSERGRKQQSWENLAAALQHTLHLDRRPGRIECLDISNLGGSQAVGSLVCFEEGEKYARGYRHYRIAEQEEPNDYAMMHEVLARRLEKGVSEDQLPDLLVLDGGKGQLNIALDIVTRLGLLERIDLAAIAKEKEQEGEKLFRPGRKNPIILPRHAPALLFLMRVRDEAHRFGITFHRKLRRRNTLASGLDAVSGIGPQRKKLLLKTFGSFKRIQAASAEELSRAAGIGPALAASIYRQLHRQAGGNG</sequence>
<dbReference type="Gene3D" id="4.10.860.10">
    <property type="entry name" value="UVR domain"/>
    <property type="match status" value="1"/>
</dbReference>
<dbReference type="InterPro" id="IPR000305">
    <property type="entry name" value="GIY-YIG_endonuc"/>
</dbReference>
<dbReference type="GO" id="GO:0009381">
    <property type="term" value="F:excinuclease ABC activity"/>
    <property type="evidence" value="ECO:0007669"/>
    <property type="project" value="InterPro"/>
</dbReference>
<dbReference type="SUPFAM" id="SSF46600">
    <property type="entry name" value="C-terminal UvrC-binding domain of UvrB"/>
    <property type="match status" value="1"/>
</dbReference>
<dbReference type="PROSITE" id="PS50165">
    <property type="entry name" value="UVRC"/>
    <property type="match status" value="1"/>
</dbReference>
<dbReference type="PANTHER" id="PTHR30562">
    <property type="entry name" value="UVRC/OXIDOREDUCTASE"/>
    <property type="match status" value="1"/>
</dbReference>
<dbReference type="InterPro" id="IPR038476">
    <property type="entry name" value="UvrC_RNase_H_dom_sf"/>
</dbReference>
<dbReference type="PROSITE" id="PS50164">
    <property type="entry name" value="GIY_YIG"/>
    <property type="match status" value="1"/>
</dbReference>
<evidence type="ECO:0000259" key="8">
    <source>
        <dbReference type="PROSITE" id="PS50165"/>
    </source>
</evidence>
<protein>
    <submittedName>
        <fullName evidence="9">Excinuclease ABC subunit C</fullName>
    </submittedName>
</protein>
<evidence type="ECO:0000256" key="4">
    <source>
        <dbReference type="ARBA" id="ARBA00022881"/>
    </source>
</evidence>
<dbReference type="EMBL" id="UOEY01000132">
    <property type="protein sequence ID" value="VAW41654.1"/>
    <property type="molecule type" value="Genomic_DNA"/>
</dbReference>
<keyword evidence="4" id="KW-0267">Excision nuclease</keyword>
<dbReference type="Pfam" id="PF01541">
    <property type="entry name" value="GIY-YIG"/>
    <property type="match status" value="1"/>
</dbReference>
<reference evidence="9" key="1">
    <citation type="submission" date="2018-06" db="EMBL/GenBank/DDBJ databases">
        <authorList>
            <person name="Zhirakovskaya E."/>
        </authorList>
    </citation>
    <scope>NUCLEOTIDE SEQUENCE</scope>
</reference>
<dbReference type="NCBIfam" id="NF001824">
    <property type="entry name" value="PRK00558.1-5"/>
    <property type="match status" value="1"/>
</dbReference>
<dbReference type="SUPFAM" id="SSF82771">
    <property type="entry name" value="GIY-YIG endonuclease"/>
    <property type="match status" value="1"/>
</dbReference>
<proteinExistence type="inferred from homology"/>
<keyword evidence="1" id="KW-0963">Cytoplasm</keyword>
<dbReference type="PANTHER" id="PTHR30562:SF1">
    <property type="entry name" value="UVRABC SYSTEM PROTEIN C"/>
    <property type="match status" value="1"/>
</dbReference>
<evidence type="ECO:0000259" key="7">
    <source>
        <dbReference type="PROSITE" id="PS50164"/>
    </source>
</evidence>